<dbReference type="EMBL" id="BLPF01000001">
    <property type="protein sequence ID" value="GFJ78020.1"/>
    <property type="molecule type" value="Genomic_DNA"/>
</dbReference>
<dbReference type="Proteomes" id="UP000482800">
    <property type="component" value="Unassembled WGS sequence"/>
</dbReference>
<name>A0A6V8K3C7_9ACTN</name>
<evidence type="ECO:0000256" key="1">
    <source>
        <dbReference type="SAM" id="MobiDB-lite"/>
    </source>
</evidence>
<gene>
    <name evidence="2" type="ORF">Phou_022000</name>
</gene>
<dbReference type="Gene3D" id="3.40.50.620">
    <property type="entry name" value="HUPs"/>
    <property type="match status" value="1"/>
</dbReference>
<dbReference type="RefSeq" id="WP_173055752.1">
    <property type="nucleotide sequence ID" value="NZ_BAABGO010000006.1"/>
</dbReference>
<dbReference type="InterPro" id="IPR014729">
    <property type="entry name" value="Rossmann-like_a/b/a_fold"/>
</dbReference>
<dbReference type="AlphaFoldDB" id="A0A6V8K3C7"/>
<dbReference type="InterPro" id="IPR020022">
    <property type="entry name" value="N-acetyl_sugar_amidoTrfase"/>
</dbReference>
<proteinExistence type="predicted"/>
<feature type="compositionally biased region" description="Basic and acidic residues" evidence="1">
    <location>
        <begin position="363"/>
        <end position="373"/>
    </location>
</feature>
<protein>
    <recommendedName>
        <fullName evidence="4">LPS biosynthesis protein</fullName>
    </recommendedName>
</protein>
<comment type="caution">
    <text evidence="2">The sequence shown here is derived from an EMBL/GenBank/DDBJ whole genome shotgun (WGS) entry which is preliminary data.</text>
</comment>
<sequence length="382" mass="42118">MTATDDVVCTRCGLPATRRTVTLDQDTVCSVCRHHEVKHTGIDWAERAASLAALADEVRGRGQYDAVVPFGGGKDGAFVLYHLVRELGLRCLAVTVDNRFLRPRAWGNCQAVLDGLGVDQVIYRPPMPLVKRLMRVGLDLAGTVCWHCNAAIAAVPVRTALRLGVPLLVHAHSVAEYHSYTGRTYADAPTGDVVDAEWYEMVTGLTFDKVAAALSDVDPAELEPFRLPDDAEVRAAGLRTIFLSNYLRWDERRQVGVIEEQLGWSRDVQEGIPAGFEYEKIDCFLVGTRDYLRYIQEGYGRGARLGAMEVRLGRMSRAEAEALGRETDGRRPASLDTVLGMLAIDEEELLDAADAYTTPGREFDLESVRRGEPLPDAAAMPR</sequence>
<evidence type="ECO:0008006" key="4">
    <source>
        <dbReference type="Google" id="ProtNLM"/>
    </source>
</evidence>
<reference evidence="2 3" key="2">
    <citation type="submission" date="2020-03" db="EMBL/GenBank/DDBJ databases">
        <authorList>
            <person name="Ichikawa N."/>
            <person name="Kimura A."/>
            <person name="Kitahashi Y."/>
            <person name="Uohara A."/>
        </authorList>
    </citation>
    <scope>NUCLEOTIDE SEQUENCE [LARGE SCALE GENOMIC DNA]</scope>
    <source>
        <strain evidence="2 3">NBRC 108639</strain>
    </source>
</reference>
<evidence type="ECO:0000313" key="3">
    <source>
        <dbReference type="Proteomes" id="UP000482800"/>
    </source>
</evidence>
<evidence type="ECO:0000313" key="2">
    <source>
        <dbReference type="EMBL" id="GFJ78020.1"/>
    </source>
</evidence>
<reference evidence="2 3" key="1">
    <citation type="submission" date="2020-03" db="EMBL/GenBank/DDBJ databases">
        <title>Whole genome shotgun sequence of Phytohabitans houttuyneae NBRC 108639.</title>
        <authorList>
            <person name="Komaki H."/>
            <person name="Tamura T."/>
        </authorList>
    </citation>
    <scope>NUCLEOTIDE SEQUENCE [LARGE SCALE GENOMIC DNA]</scope>
    <source>
        <strain evidence="2 3">NBRC 108639</strain>
    </source>
</reference>
<dbReference type="NCBIfam" id="TIGR03573">
    <property type="entry name" value="WbuX"/>
    <property type="match status" value="1"/>
</dbReference>
<keyword evidence="3" id="KW-1185">Reference proteome</keyword>
<organism evidence="2 3">
    <name type="scientific">Phytohabitans houttuyneae</name>
    <dbReference type="NCBI Taxonomy" id="1076126"/>
    <lineage>
        <taxon>Bacteria</taxon>
        <taxon>Bacillati</taxon>
        <taxon>Actinomycetota</taxon>
        <taxon>Actinomycetes</taxon>
        <taxon>Micromonosporales</taxon>
        <taxon>Micromonosporaceae</taxon>
    </lineage>
</organism>
<feature type="region of interest" description="Disordered" evidence="1">
    <location>
        <begin position="363"/>
        <end position="382"/>
    </location>
</feature>
<accession>A0A6V8K3C7</accession>
<dbReference type="SUPFAM" id="SSF52402">
    <property type="entry name" value="Adenine nucleotide alpha hydrolases-like"/>
    <property type="match status" value="1"/>
</dbReference>